<feature type="domain" description="Outer membrane protein beta-barrel" evidence="3">
    <location>
        <begin position="6"/>
        <end position="192"/>
    </location>
</feature>
<evidence type="ECO:0000313" key="5">
    <source>
        <dbReference type="Proteomes" id="UP000318733"/>
    </source>
</evidence>
<keyword evidence="5" id="KW-1185">Reference proteome</keyword>
<evidence type="ECO:0000256" key="1">
    <source>
        <dbReference type="ARBA" id="ARBA00022729"/>
    </source>
</evidence>
<dbReference type="AlphaFoldDB" id="A0A556MM34"/>
<evidence type="ECO:0000313" key="4">
    <source>
        <dbReference type="EMBL" id="TSJ40902.1"/>
    </source>
</evidence>
<evidence type="ECO:0000256" key="2">
    <source>
        <dbReference type="SAM" id="SignalP"/>
    </source>
</evidence>
<dbReference type="Pfam" id="PF13505">
    <property type="entry name" value="OMP_b-brl"/>
    <property type="match status" value="1"/>
</dbReference>
<comment type="caution">
    <text evidence="4">The sequence shown here is derived from an EMBL/GenBank/DDBJ whole genome shotgun (WGS) entry which is preliminary data.</text>
</comment>
<keyword evidence="1 2" id="KW-0732">Signal</keyword>
<sequence>MKINLTILLLFFASLKAFPQTKNNLSVLYGIGSADVNIHGVVGDFGYQSESAHTFGLSYTRYINKIFSLEADLTLLSNNIKETSIMPGNPPPLYDKIKMVTIPVLGKVTFLKYLYADAGFTFDFQTNYSSASVAPKQSGIGFQGDIGAKYTFGSITIFASPYFQYHSIVRFDKDSEFNLTNTGFKFGAGYNF</sequence>
<dbReference type="OrthoDB" id="980939at2"/>
<reference evidence="4 5" key="1">
    <citation type="submission" date="2019-07" db="EMBL/GenBank/DDBJ databases">
        <authorList>
            <person name="Huq M.A."/>
        </authorList>
    </citation>
    <scope>NUCLEOTIDE SEQUENCE [LARGE SCALE GENOMIC DNA]</scope>
    <source>
        <strain evidence="4 5">MAH-19</strain>
    </source>
</reference>
<dbReference type="SUPFAM" id="SSF56925">
    <property type="entry name" value="OMPA-like"/>
    <property type="match status" value="1"/>
</dbReference>
<accession>A0A556MM34</accession>
<dbReference type="InterPro" id="IPR011250">
    <property type="entry name" value="OMP/PagP_B-barrel"/>
</dbReference>
<gene>
    <name evidence="4" type="ORF">FO440_14280</name>
</gene>
<evidence type="ECO:0000259" key="3">
    <source>
        <dbReference type="Pfam" id="PF13505"/>
    </source>
</evidence>
<dbReference type="RefSeq" id="WP_144248940.1">
    <property type="nucleotide sequence ID" value="NZ_VLPK01000002.1"/>
</dbReference>
<name>A0A556MM34_9SPHI</name>
<proteinExistence type="predicted"/>
<feature type="chain" id="PRO_5021852880" evidence="2">
    <location>
        <begin position="20"/>
        <end position="192"/>
    </location>
</feature>
<feature type="signal peptide" evidence="2">
    <location>
        <begin position="1"/>
        <end position="19"/>
    </location>
</feature>
<dbReference type="EMBL" id="VLPK01000002">
    <property type="protein sequence ID" value="TSJ40902.1"/>
    <property type="molecule type" value="Genomic_DNA"/>
</dbReference>
<dbReference type="Proteomes" id="UP000318733">
    <property type="component" value="Unassembled WGS sequence"/>
</dbReference>
<dbReference type="InterPro" id="IPR027385">
    <property type="entry name" value="Beta-barrel_OMP"/>
</dbReference>
<protein>
    <submittedName>
        <fullName evidence="4">Porin family protein</fullName>
    </submittedName>
</protein>
<organism evidence="4 5">
    <name type="scientific">Mucilaginibacter corticis</name>
    <dbReference type="NCBI Taxonomy" id="2597670"/>
    <lineage>
        <taxon>Bacteria</taxon>
        <taxon>Pseudomonadati</taxon>
        <taxon>Bacteroidota</taxon>
        <taxon>Sphingobacteriia</taxon>
        <taxon>Sphingobacteriales</taxon>
        <taxon>Sphingobacteriaceae</taxon>
        <taxon>Mucilaginibacter</taxon>
    </lineage>
</organism>